<dbReference type="OrthoDB" id="817728at2759"/>
<accession>A0A9Q0F1R8</accession>
<sequence>VFQGTNFVGAINHPLHIHGYSFYLVGTGTGNFNNVTDPRSFNLVDPPHINTVAVPKNGWAAVRFYATNPGVWFIHCHLERHATWGMDTVFIVRNGKTRATSIRPRPPSMPSCT</sequence>
<dbReference type="GO" id="GO:0016491">
    <property type="term" value="F:oxidoreductase activity"/>
    <property type="evidence" value="ECO:0007669"/>
    <property type="project" value="UniProtKB-KW"/>
</dbReference>
<feature type="domain" description="Plastocyanin-like" evidence="8">
    <location>
        <begin position="4"/>
        <end position="95"/>
    </location>
</feature>
<evidence type="ECO:0000256" key="3">
    <source>
        <dbReference type="ARBA" id="ARBA00022525"/>
    </source>
</evidence>
<evidence type="ECO:0000256" key="1">
    <source>
        <dbReference type="ARBA" id="ARBA00004613"/>
    </source>
</evidence>
<evidence type="ECO:0000256" key="7">
    <source>
        <dbReference type="ARBA" id="ARBA00023008"/>
    </source>
</evidence>
<dbReference type="PANTHER" id="PTHR11709:SF410">
    <property type="entry name" value="LACCASE"/>
    <property type="match status" value="1"/>
</dbReference>
<dbReference type="AlphaFoldDB" id="A0A9Q0F1R8"/>
<evidence type="ECO:0000256" key="2">
    <source>
        <dbReference type="ARBA" id="ARBA00010609"/>
    </source>
</evidence>
<evidence type="ECO:0000259" key="8">
    <source>
        <dbReference type="Pfam" id="PF07731"/>
    </source>
</evidence>
<dbReference type="EMBL" id="JAKUCV010007784">
    <property type="protein sequence ID" value="KAJ4821976.1"/>
    <property type="molecule type" value="Genomic_DNA"/>
</dbReference>
<keyword evidence="3" id="KW-0964">Secreted</keyword>
<reference evidence="9" key="2">
    <citation type="journal article" date="2023" name="Plants (Basel)">
        <title>Annotation of the Turnera subulata (Passifloraceae) Draft Genome Reveals the S-Locus Evolved after the Divergence of Turneroideae from Passifloroideae in a Stepwise Manner.</title>
        <authorList>
            <person name="Henning P.M."/>
            <person name="Roalson E.H."/>
            <person name="Mir W."/>
            <person name="McCubbin A.G."/>
            <person name="Shore J.S."/>
        </authorList>
    </citation>
    <scope>NUCLEOTIDE SEQUENCE</scope>
    <source>
        <strain evidence="9">F60SS</strain>
    </source>
</reference>
<dbReference type="PROSITE" id="PS00080">
    <property type="entry name" value="MULTICOPPER_OXIDASE2"/>
    <property type="match status" value="1"/>
</dbReference>
<name>A0A9Q0F1R8_9ROSI</name>
<evidence type="ECO:0000313" key="10">
    <source>
        <dbReference type="Proteomes" id="UP001141552"/>
    </source>
</evidence>
<dbReference type="Gene3D" id="2.60.40.420">
    <property type="entry name" value="Cupredoxins - blue copper proteins"/>
    <property type="match status" value="1"/>
</dbReference>
<keyword evidence="6" id="KW-0560">Oxidoreductase</keyword>
<organism evidence="9 10">
    <name type="scientific">Turnera subulata</name>
    <dbReference type="NCBI Taxonomy" id="218843"/>
    <lineage>
        <taxon>Eukaryota</taxon>
        <taxon>Viridiplantae</taxon>
        <taxon>Streptophyta</taxon>
        <taxon>Embryophyta</taxon>
        <taxon>Tracheophyta</taxon>
        <taxon>Spermatophyta</taxon>
        <taxon>Magnoliopsida</taxon>
        <taxon>eudicotyledons</taxon>
        <taxon>Gunneridae</taxon>
        <taxon>Pentapetalae</taxon>
        <taxon>rosids</taxon>
        <taxon>fabids</taxon>
        <taxon>Malpighiales</taxon>
        <taxon>Passifloraceae</taxon>
        <taxon>Turnera</taxon>
    </lineage>
</organism>
<keyword evidence="5" id="KW-0677">Repeat</keyword>
<keyword evidence="7" id="KW-0186">Copper</keyword>
<comment type="similarity">
    <text evidence="2">Belongs to the multicopper oxidase family.</text>
</comment>
<keyword evidence="10" id="KW-1185">Reference proteome</keyword>
<dbReference type="InterPro" id="IPR008972">
    <property type="entry name" value="Cupredoxin"/>
</dbReference>
<evidence type="ECO:0000256" key="6">
    <source>
        <dbReference type="ARBA" id="ARBA00023002"/>
    </source>
</evidence>
<gene>
    <name evidence="9" type="primary">LAC9</name>
    <name evidence="9" type="ORF">Tsubulata_045952</name>
</gene>
<dbReference type="SUPFAM" id="SSF49503">
    <property type="entry name" value="Cupredoxins"/>
    <property type="match status" value="1"/>
</dbReference>
<keyword evidence="4" id="KW-0479">Metal-binding</keyword>
<dbReference type="PANTHER" id="PTHR11709">
    <property type="entry name" value="MULTI-COPPER OXIDASE"/>
    <property type="match status" value="1"/>
</dbReference>
<dbReference type="GO" id="GO:0005507">
    <property type="term" value="F:copper ion binding"/>
    <property type="evidence" value="ECO:0007669"/>
    <property type="project" value="InterPro"/>
</dbReference>
<dbReference type="InterPro" id="IPR045087">
    <property type="entry name" value="Cu-oxidase_fam"/>
</dbReference>
<dbReference type="InterPro" id="IPR002355">
    <property type="entry name" value="Cu_oxidase_Cu_BS"/>
</dbReference>
<dbReference type="GO" id="GO:0005576">
    <property type="term" value="C:extracellular region"/>
    <property type="evidence" value="ECO:0007669"/>
    <property type="project" value="UniProtKB-SubCell"/>
</dbReference>
<feature type="non-terminal residue" evidence="9">
    <location>
        <position position="1"/>
    </location>
</feature>
<dbReference type="Pfam" id="PF07731">
    <property type="entry name" value="Cu-oxidase_2"/>
    <property type="match status" value="1"/>
</dbReference>
<comment type="caution">
    <text evidence="9">The sequence shown here is derived from an EMBL/GenBank/DDBJ whole genome shotgun (WGS) entry which is preliminary data.</text>
</comment>
<dbReference type="Proteomes" id="UP001141552">
    <property type="component" value="Unassembled WGS sequence"/>
</dbReference>
<dbReference type="PROSITE" id="PS00079">
    <property type="entry name" value="MULTICOPPER_OXIDASE1"/>
    <property type="match status" value="1"/>
</dbReference>
<evidence type="ECO:0000256" key="5">
    <source>
        <dbReference type="ARBA" id="ARBA00022737"/>
    </source>
</evidence>
<evidence type="ECO:0000256" key="4">
    <source>
        <dbReference type="ARBA" id="ARBA00022723"/>
    </source>
</evidence>
<evidence type="ECO:0000313" key="9">
    <source>
        <dbReference type="EMBL" id="KAJ4821976.1"/>
    </source>
</evidence>
<protein>
    <submittedName>
        <fullName evidence="9">Lactose regulatory protein lac9 and GAL4-like protein</fullName>
    </submittedName>
</protein>
<proteinExistence type="inferred from homology"/>
<reference evidence="9" key="1">
    <citation type="submission" date="2022-02" db="EMBL/GenBank/DDBJ databases">
        <authorList>
            <person name="Henning P.M."/>
            <person name="McCubbin A.G."/>
            <person name="Shore J.S."/>
        </authorList>
    </citation>
    <scope>NUCLEOTIDE SEQUENCE</scope>
    <source>
        <strain evidence="9">F60SS</strain>
        <tissue evidence="9">Leaves</tissue>
    </source>
</reference>
<dbReference type="InterPro" id="IPR033138">
    <property type="entry name" value="Cu_oxidase_CS"/>
</dbReference>
<dbReference type="InterPro" id="IPR011706">
    <property type="entry name" value="Cu-oxidase_C"/>
</dbReference>
<comment type="subcellular location">
    <subcellularLocation>
        <location evidence="1">Secreted</location>
    </subcellularLocation>
</comment>